<dbReference type="InterPro" id="IPR015077">
    <property type="entry name" value="DUF1858"/>
</dbReference>
<evidence type="ECO:0000313" key="2">
    <source>
        <dbReference type="EMBL" id="EOD01064.1"/>
    </source>
</evidence>
<comment type="caution">
    <text evidence="2">The sequence shown here is derived from an EMBL/GenBank/DDBJ whole genome shotgun (WGS) entry which is preliminary data.</text>
</comment>
<dbReference type="Pfam" id="PF08984">
    <property type="entry name" value="DUF1858"/>
    <property type="match status" value="1"/>
</dbReference>
<gene>
    <name evidence="2" type="ORF">L21TH_0871</name>
</gene>
<dbReference type="EMBL" id="ARZA01000087">
    <property type="protein sequence ID" value="EOD01064.1"/>
    <property type="molecule type" value="Genomic_DNA"/>
</dbReference>
<dbReference type="InterPro" id="IPR038062">
    <property type="entry name" value="ScdA-like_N_sf"/>
</dbReference>
<keyword evidence="3" id="KW-1185">Reference proteome</keyword>
<dbReference type="SUPFAM" id="SSF140683">
    <property type="entry name" value="SP0561-like"/>
    <property type="match status" value="1"/>
</dbReference>
<dbReference type="PANTHER" id="PTHR39341">
    <property type="entry name" value="BSL7085 PROTEIN"/>
    <property type="match status" value="1"/>
</dbReference>
<proteinExistence type="predicted"/>
<dbReference type="OrthoDB" id="15017at2"/>
<accession>R1CWR9</accession>
<dbReference type="STRING" id="1304284.L21TH_0871"/>
<organism evidence="2 3">
    <name type="scientific">Caldisalinibacter kiritimatiensis</name>
    <dbReference type="NCBI Taxonomy" id="1304284"/>
    <lineage>
        <taxon>Bacteria</taxon>
        <taxon>Bacillati</taxon>
        <taxon>Bacillota</taxon>
        <taxon>Tissierellia</taxon>
        <taxon>Tissierellales</taxon>
        <taxon>Thermohalobacteraceae</taxon>
        <taxon>Caldisalinibacter</taxon>
    </lineage>
</organism>
<evidence type="ECO:0000313" key="3">
    <source>
        <dbReference type="Proteomes" id="UP000013378"/>
    </source>
</evidence>
<feature type="domain" description="DUF1858" evidence="1">
    <location>
        <begin position="5"/>
        <end position="56"/>
    </location>
</feature>
<reference evidence="2 3" key="1">
    <citation type="journal article" date="2015" name="Geomicrobiol. J.">
        <title>Caldisalinibacter kiritimatiensis gen. nov., sp. nov., a moderately thermohalophilic thiosulfate-reducing bacterium from a hypersaline microbial mat.</title>
        <authorList>
            <person name="Ben Hania W."/>
            <person name="Joseph M."/>
            <person name="Fiebig A."/>
            <person name="Bunk B."/>
            <person name="Klenk H.-P."/>
            <person name="Fardeau M.-L."/>
            <person name="Spring S."/>
        </authorList>
    </citation>
    <scope>NUCLEOTIDE SEQUENCE [LARGE SCALE GENOMIC DNA]</scope>
    <source>
        <strain evidence="2 3">L21-TH-D2</strain>
    </source>
</reference>
<evidence type="ECO:0000259" key="1">
    <source>
        <dbReference type="Pfam" id="PF08984"/>
    </source>
</evidence>
<dbReference type="PANTHER" id="PTHR39341:SF1">
    <property type="entry name" value="DUF1858 DOMAIN-CONTAINING PROTEIN"/>
    <property type="match status" value="1"/>
</dbReference>
<dbReference type="Proteomes" id="UP000013378">
    <property type="component" value="Unassembled WGS sequence"/>
</dbReference>
<dbReference type="AlphaFoldDB" id="R1CWR9"/>
<sequence length="66" mass="7696">MKRFTEDMHMYDIIKEDIRAIEVFERHGMNCSSCNAVYTGTLKDAAIIHHISINQLLDELNNLDKE</sequence>
<name>R1CWR9_9FIRM</name>
<dbReference type="InterPro" id="IPR023883">
    <property type="entry name" value="CHP03980_redox-disulphide"/>
</dbReference>
<dbReference type="RefSeq" id="WP_006310392.1">
    <property type="nucleotide sequence ID" value="NZ_ARZA01000087.1"/>
</dbReference>
<protein>
    <recommendedName>
        <fullName evidence="1">DUF1858 domain-containing protein</fullName>
    </recommendedName>
</protein>
<dbReference type="NCBIfam" id="TIGR03980">
    <property type="entry name" value="prismane_assoc"/>
    <property type="match status" value="1"/>
</dbReference>
<dbReference type="Gene3D" id="1.10.3910.10">
    <property type="entry name" value="SP0561-like"/>
    <property type="match status" value="1"/>
</dbReference>